<sequence>MAIESGELAPPVQGTANEPYPEPVHAAEDAPERSRRVRWGYAAGSLVTGTFNTLPGLLLLPYLTDTLGVGAALAGLIVLLPKVWSAVLNPLAGRLTDRTTGRWGARRPYVLFGGLAVALFLASTFAGVADGTAGVWLTAAGFLLTATAFGFFQVPYAAIPADITHRTEDRIRLVGGRVAVIGLAALVAGAVGPAVVEAAGGGLAGHRWAGLFGAGVVVVGALAAFLGTARARSHQVLSSEPSLRRQLAVARANGPFRVLFACAVVQTLATGCFLAGAPYFARHVIGDPTATGVAVAAYVAPNLLAVGLWSKLAARLGNRAGYTIANLLFLAGCLTLLAAPALPVALALLLWGVAGAGHAGQLLCAYAMLPEYIARDTARTGRQQAGVFSGVFATGEVLGLALGSFAYGLVLQLFGYVSSDTGHAAAQSAGAELGVLLGVTVLPALATVGLLALHLRRRTDPVATPGAPRRSR</sequence>
<feature type="transmembrane region" description="Helical" evidence="6">
    <location>
        <begin position="178"/>
        <end position="196"/>
    </location>
</feature>
<evidence type="ECO:0000256" key="6">
    <source>
        <dbReference type="SAM" id="Phobius"/>
    </source>
</evidence>
<feature type="transmembrane region" description="Helical" evidence="6">
    <location>
        <begin position="322"/>
        <end position="342"/>
    </location>
</feature>
<dbReference type="GO" id="GO:0008643">
    <property type="term" value="P:carbohydrate transport"/>
    <property type="evidence" value="ECO:0007669"/>
    <property type="project" value="InterPro"/>
</dbReference>
<protein>
    <submittedName>
        <fullName evidence="8">Na+/melibiose symporter-like transporter</fullName>
    </submittedName>
</protein>
<dbReference type="Pfam" id="PF13347">
    <property type="entry name" value="MFS_2"/>
    <property type="match status" value="1"/>
</dbReference>
<evidence type="ECO:0000256" key="3">
    <source>
        <dbReference type="ARBA" id="ARBA00022989"/>
    </source>
</evidence>
<keyword evidence="9" id="KW-1185">Reference proteome</keyword>
<evidence type="ECO:0000256" key="2">
    <source>
        <dbReference type="ARBA" id="ARBA00022692"/>
    </source>
</evidence>
<proteinExistence type="predicted"/>
<keyword evidence="2 6" id="KW-0812">Transmembrane</keyword>
<feature type="transmembrane region" description="Helical" evidence="6">
    <location>
        <begin position="41"/>
        <end position="63"/>
    </location>
</feature>
<keyword evidence="4 6" id="KW-0472">Membrane</keyword>
<dbReference type="InterPro" id="IPR036259">
    <property type="entry name" value="MFS_trans_sf"/>
</dbReference>
<feature type="transmembrane region" description="Helical" evidence="6">
    <location>
        <begin position="135"/>
        <end position="158"/>
    </location>
</feature>
<dbReference type="EMBL" id="JACHJR010000001">
    <property type="protein sequence ID" value="MBB4946070.1"/>
    <property type="molecule type" value="Genomic_DNA"/>
</dbReference>
<dbReference type="Gene3D" id="1.20.1250.20">
    <property type="entry name" value="MFS general substrate transporter like domains"/>
    <property type="match status" value="2"/>
</dbReference>
<dbReference type="InterPro" id="IPR039672">
    <property type="entry name" value="MFS_2"/>
</dbReference>
<dbReference type="GO" id="GO:0015293">
    <property type="term" value="F:symporter activity"/>
    <property type="evidence" value="ECO:0007669"/>
    <property type="project" value="InterPro"/>
</dbReference>
<gene>
    <name evidence="8" type="ORF">F4556_001605</name>
</gene>
<dbReference type="RefSeq" id="WP_184912871.1">
    <property type="nucleotide sequence ID" value="NZ_JACHJR010000001.1"/>
</dbReference>
<evidence type="ECO:0000256" key="1">
    <source>
        <dbReference type="ARBA" id="ARBA00004651"/>
    </source>
</evidence>
<accession>A0A7W7S8X6</accession>
<name>A0A7W7S8X6_9ACTN</name>
<dbReference type="GO" id="GO:0005886">
    <property type="term" value="C:plasma membrane"/>
    <property type="evidence" value="ECO:0007669"/>
    <property type="project" value="UniProtKB-SubCell"/>
</dbReference>
<feature type="transmembrane region" description="Helical" evidence="6">
    <location>
        <begin position="348"/>
        <end position="369"/>
    </location>
</feature>
<feature type="domain" description="Major facilitator superfamily (MFS) profile" evidence="7">
    <location>
        <begin position="247"/>
        <end position="472"/>
    </location>
</feature>
<evidence type="ECO:0000259" key="7">
    <source>
        <dbReference type="PROSITE" id="PS50850"/>
    </source>
</evidence>
<feature type="transmembrane region" description="Helical" evidence="6">
    <location>
        <begin position="109"/>
        <end position="129"/>
    </location>
</feature>
<dbReference type="Proteomes" id="UP000573327">
    <property type="component" value="Unassembled WGS sequence"/>
</dbReference>
<organism evidence="8 9">
    <name type="scientific">Kitasatospora gansuensis</name>
    <dbReference type="NCBI Taxonomy" id="258050"/>
    <lineage>
        <taxon>Bacteria</taxon>
        <taxon>Bacillati</taxon>
        <taxon>Actinomycetota</taxon>
        <taxon>Actinomycetes</taxon>
        <taxon>Kitasatosporales</taxon>
        <taxon>Streptomycetaceae</taxon>
        <taxon>Kitasatospora</taxon>
    </lineage>
</organism>
<feature type="transmembrane region" description="Helical" evidence="6">
    <location>
        <begin position="293"/>
        <end position="310"/>
    </location>
</feature>
<dbReference type="SUPFAM" id="SSF103473">
    <property type="entry name" value="MFS general substrate transporter"/>
    <property type="match status" value="1"/>
</dbReference>
<comment type="caution">
    <text evidence="8">The sequence shown here is derived from an EMBL/GenBank/DDBJ whole genome shotgun (WGS) entry which is preliminary data.</text>
</comment>
<feature type="region of interest" description="Disordered" evidence="5">
    <location>
        <begin position="1"/>
        <end position="31"/>
    </location>
</feature>
<dbReference type="AlphaFoldDB" id="A0A7W7S8X6"/>
<evidence type="ECO:0000256" key="5">
    <source>
        <dbReference type="SAM" id="MobiDB-lite"/>
    </source>
</evidence>
<dbReference type="PROSITE" id="PS50850">
    <property type="entry name" value="MFS"/>
    <property type="match status" value="1"/>
</dbReference>
<keyword evidence="3 6" id="KW-1133">Transmembrane helix</keyword>
<feature type="transmembrane region" description="Helical" evidence="6">
    <location>
        <begin position="69"/>
        <end position="88"/>
    </location>
</feature>
<dbReference type="PANTHER" id="PTHR11328">
    <property type="entry name" value="MAJOR FACILITATOR SUPERFAMILY DOMAIN-CONTAINING PROTEIN"/>
    <property type="match status" value="1"/>
</dbReference>
<feature type="transmembrane region" description="Helical" evidence="6">
    <location>
        <begin position="434"/>
        <end position="453"/>
    </location>
</feature>
<dbReference type="InterPro" id="IPR020846">
    <property type="entry name" value="MFS_dom"/>
</dbReference>
<evidence type="ECO:0000313" key="9">
    <source>
        <dbReference type="Proteomes" id="UP000573327"/>
    </source>
</evidence>
<comment type="subcellular location">
    <subcellularLocation>
        <location evidence="1">Cell membrane</location>
        <topology evidence="1">Multi-pass membrane protein</topology>
    </subcellularLocation>
</comment>
<feature type="transmembrane region" description="Helical" evidence="6">
    <location>
        <begin position="208"/>
        <end position="229"/>
    </location>
</feature>
<evidence type="ECO:0000313" key="8">
    <source>
        <dbReference type="EMBL" id="MBB4946070.1"/>
    </source>
</evidence>
<dbReference type="PANTHER" id="PTHR11328:SF24">
    <property type="entry name" value="MAJOR FACILITATOR SUPERFAMILY (MFS) PROFILE DOMAIN-CONTAINING PROTEIN"/>
    <property type="match status" value="1"/>
</dbReference>
<feature type="transmembrane region" description="Helical" evidence="6">
    <location>
        <begin position="390"/>
        <end position="414"/>
    </location>
</feature>
<evidence type="ECO:0000256" key="4">
    <source>
        <dbReference type="ARBA" id="ARBA00023136"/>
    </source>
</evidence>
<reference evidence="8 9" key="1">
    <citation type="submission" date="2020-08" db="EMBL/GenBank/DDBJ databases">
        <title>Sequencing the genomes of 1000 actinobacteria strains.</title>
        <authorList>
            <person name="Klenk H.-P."/>
        </authorList>
    </citation>
    <scope>NUCLEOTIDE SEQUENCE [LARGE SCALE GENOMIC DNA]</scope>
    <source>
        <strain evidence="8 9">DSM 44786</strain>
    </source>
</reference>
<feature type="transmembrane region" description="Helical" evidence="6">
    <location>
        <begin position="258"/>
        <end position="281"/>
    </location>
</feature>